<dbReference type="Gene3D" id="3.40.50.80">
    <property type="entry name" value="Nucleotide-binding domain of ferredoxin-NADP reductase (FNR) module"/>
    <property type="match status" value="1"/>
</dbReference>
<dbReference type="InterPro" id="IPR039261">
    <property type="entry name" value="FNR_nucleotide-bd"/>
</dbReference>
<dbReference type="GO" id="GO:0046872">
    <property type="term" value="F:metal ion binding"/>
    <property type="evidence" value="ECO:0007669"/>
    <property type="project" value="UniProtKB-KW"/>
</dbReference>
<keyword evidence="9" id="KW-1185">Reference proteome</keyword>
<comment type="similarity">
    <text evidence="1">Belongs to the flavoprotein pyridine nucleotide cytochrome reductase family.</text>
</comment>
<evidence type="ECO:0000259" key="6">
    <source>
        <dbReference type="PROSITE" id="PS50255"/>
    </source>
</evidence>
<dbReference type="SMART" id="SM01117">
    <property type="entry name" value="Cyt-b5"/>
    <property type="match status" value="1"/>
</dbReference>
<dbReference type="SUPFAM" id="SSF63380">
    <property type="entry name" value="Riboflavin synthase domain-like"/>
    <property type="match status" value="1"/>
</dbReference>
<evidence type="ECO:0000256" key="2">
    <source>
        <dbReference type="ARBA" id="ARBA00022617"/>
    </source>
</evidence>
<dbReference type="Gene3D" id="2.40.30.10">
    <property type="entry name" value="Translation factors"/>
    <property type="match status" value="1"/>
</dbReference>
<dbReference type="SUPFAM" id="SSF52343">
    <property type="entry name" value="Ferredoxin reductase-like, C-terminal NADP-linked domain"/>
    <property type="match status" value="1"/>
</dbReference>
<dbReference type="SMR" id="A0A482X8S0"/>
<reference evidence="8 9" key="1">
    <citation type="journal article" date="2017" name="Gigascience">
        <title>Genome sequence of the small brown planthopper, Laodelphax striatellus.</title>
        <authorList>
            <person name="Zhu J."/>
            <person name="Jiang F."/>
            <person name="Wang X."/>
            <person name="Yang P."/>
            <person name="Bao Y."/>
            <person name="Zhao W."/>
            <person name="Wang W."/>
            <person name="Lu H."/>
            <person name="Wang Q."/>
            <person name="Cui N."/>
            <person name="Li J."/>
            <person name="Chen X."/>
            <person name="Luo L."/>
            <person name="Yu J."/>
            <person name="Kang L."/>
            <person name="Cui F."/>
        </authorList>
    </citation>
    <scope>NUCLEOTIDE SEQUENCE [LARGE SCALE GENOMIC DNA]</scope>
    <source>
        <strain evidence="8">Lst14</strain>
    </source>
</reference>
<dbReference type="PRINTS" id="PR00406">
    <property type="entry name" value="CYTB5RDTASE"/>
</dbReference>
<comment type="caution">
    <text evidence="8">The sequence shown here is derived from an EMBL/GenBank/DDBJ whole genome shotgun (WGS) entry which is preliminary data.</text>
</comment>
<keyword evidence="5" id="KW-0408">Iron</keyword>
<dbReference type="GO" id="GO:0006801">
    <property type="term" value="P:superoxide metabolic process"/>
    <property type="evidence" value="ECO:0007669"/>
    <property type="project" value="TreeGrafter"/>
</dbReference>
<dbReference type="SUPFAM" id="SSF55856">
    <property type="entry name" value="Cytochrome b5-like heme/steroid binding domain"/>
    <property type="match status" value="1"/>
</dbReference>
<dbReference type="PANTHER" id="PTHR46237">
    <property type="entry name" value="CYTOCHROME B5 REDUCTASE 4 FAMILY MEMBER"/>
    <property type="match status" value="1"/>
</dbReference>
<dbReference type="EMBL" id="QKKF02016138">
    <property type="protein sequence ID" value="RZF41880.1"/>
    <property type="molecule type" value="Genomic_DNA"/>
</dbReference>
<gene>
    <name evidence="8" type="ORF">LSTR_LSTR005342</name>
</gene>
<dbReference type="PROSITE" id="PS00191">
    <property type="entry name" value="CYTOCHROME_B5_1"/>
    <property type="match status" value="1"/>
</dbReference>
<dbReference type="GO" id="GO:0020037">
    <property type="term" value="F:heme binding"/>
    <property type="evidence" value="ECO:0007669"/>
    <property type="project" value="InterPro"/>
</dbReference>
<dbReference type="InterPro" id="IPR017927">
    <property type="entry name" value="FAD-bd_FR_type"/>
</dbReference>
<evidence type="ECO:0000313" key="8">
    <source>
        <dbReference type="EMBL" id="RZF41880.1"/>
    </source>
</evidence>
<dbReference type="PANTHER" id="PTHR46237:SF1">
    <property type="entry name" value="CYTOCHROME B5 REDUCTASE 4"/>
    <property type="match status" value="1"/>
</dbReference>
<evidence type="ECO:0000259" key="7">
    <source>
        <dbReference type="PROSITE" id="PS51384"/>
    </source>
</evidence>
<dbReference type="PROSITE" id="PS50255">
    <property type="entry name" value="CYTOCHROME_B5_2"/>
    <property type="match status" value="1"/>
</dbReference>
<dbReference type="PROSITE" id="PS51384">
    <property type="entry name" value="FAD_FR"/>
    <property type="match status" value="1"/>
</dbReference>
<dbReference type="Pfam" id="PF00173">
    <property type="entry name" value="Cyt-b5"/>
    <property type="match status" value="1"/>
</dbReference>
<feature type="domain" description="Cytochrome b5 heme-binding" evidence="6">
    <location>
        <begin position="45"/>
        <end position="121"/>
    </location>
</feature>
<dbReference type="InterPro" id="IPR018506">
    <property type="entry name" value="Cyt_B5_heme-BS"/>
</dbReference>
<proteinExistence type="inferred from homology"/>
<dbReference type="GO" id="GO:0005783">
    <property type="term" value="C:endoplasmic reticulum"/>
    <property type="evidence" value="ECO:0007669"/>
    <property type="project" value="TreeGrafter"/>
</dbReference>
<feature type="domain" description="FAD-binding FR-type" evidence="7">
    <location>
        <begin position="251"/>
        <end position="366"/>
    </location>
</feature>
<dbReference type="GO" id="GO:0004128">
    <property type="term" value="F:cytochrome-b5 reductase activity, acting on NAD(P)H"/>
    <property type="evidence" value="ECO:0007669"/>
    <property type="project" value="TreeGrafter"/>
</dbReference>
<dbReference type="Pfam" id="PF00175">
    <property type="entry name" value="NAD_binding_1"/>
    <property type="match status" value="1"/>
</dbReference>
<dbReference type="CDD" id="cd06183">
    <property type="entry name" value="cyt_b5_reduct_like"/>
    <property type="match status" value="1"/>
</dbReference>
<keyword evidence="4" id="KW-0560">Oxidoreductase</keyword>
<dbReference type="InterPro" id="IPR008333">
    <property type="entry name" value="Cbr1-like_FAD-bd_dom"/>
</dbReference>
<evidence type="ECO:0000313" key="9">
    <source>
        <dbReference type="Proteomes" id="UP000291343"/>
    </source>
</evidence>
<keyword evidence="3" id="KW-0479">Metal-binding</keyword>
<dbReference type="Pfam" id="PF00970">
    <property type="entry name" value="FAD_binding_6"/>
    <property type="match status" value="1"/>
</dbReference>
<evidence type="ECO:0000256" key="3">
    <source>
        <dbReference type="ARBA" id="ARBA00022723"/>
    </source>
</evidence>
<dbReference type="FunFam" id="3.10.120.10:FF:000001">
    <property type="entry name" value="Cytochrome b5 reductase 4"/>
    <property type="match status" value="1"/>
</dbReference>
<name>A0A482X8S0_LAOST</name>
<evidence type="ECO:0000256" key="5">
    <source>
        <dbReference type="ARBA" id="ARBA00023004"/>
    </source>
</evidence>
<dbReference type="OrthoDB" id="432299at2759"/>
<dbReference type="InterPro" id="IPR051872">
    <property type="entry name" value="Cytochrome_b5/Flavoprotein_Rdt"/>
</dbReference>
<dbReference type="InterPro" id="IPR001199">
    <property type="entry name" value="Cyt_B5-like_heme/steroid-bd"/>
</dbReference>
<organism evidence="8 9">
    <name type="scientific">Laodelphax striatellus</name>
    <name type="common">Small brown planthopper</name>
    <name type="synonym">Delphax striatella</name>
    <dbReference type="NCBI Taxonomy" id="195883"/>
    <lineage>
        <taxon>Eukaryota</taxon>
        <taxon>Metazoa</taxon>
        <taxon>Ecdysozoa</taxon>
        <taxon>Arthropoda</taxon>
        <taxon>Hexapoda</taxon>
        <taxon>Insecta</taxon>
        <taxon>Pterygota</taxon>
        <taxon>Neoptera</taxon>
        <taxon>Paraneoptera</taxon>
        <taxon>Hemiptera</taxon>
        <taxon>Auchenorrhyncha</taxon>
        <taxon>Fulgoroidea</taxon>
        <taxon>Delphacidae</taxon>
        <taxon>Criomorphinae</taxon>
        <taxon>Laodelphax</taxon>
    </lineage>
</organism>
<dbReference type="Gene3D" id="3.10.120.10">
    <property type="entry name" value="Cytochrome b5-like heme/steroid binding domain"/>
    <property type="match status" value="1"/>
</dbReference>
<dbReference type="FunCoup" id="A0A482X8S0">
    <property type="interactions" value="1463"/>
</dbReference>
<dbReference type="STRING" id="195883.A0A482X8S0"/>
<dbReference type="InterPro" id="IPR036400">
    <property type="entry name" value="Cyt_B5-like_heme/steroid_sf"/>
</dbReference>
<dbReference type="InterPro" id="IPR017938">
    <property type="entry name" value="Riboflavin_synthase-like_b-brl"/>
</dbReference>
<protein>
    <submittedName>
        <fullName evidence="8">Uncharacterized protein</fullName>
    </submittedName>
</protein>
<sequence length="506" mass="56919">MASGSSGSATGNPRNKVALKPGHSLMDWIRLGNSGKDLTGVGGVPISVTREQLAEHKTPDDAWLCIRGVVYNVTHYMDFHPGGCEELMRGVGKDATALFNQVHAWVNYQTILQKCIVGRLHSEEFTLPISPPKKTSSLTVSSNNRSKSSVDWSQQLESFTLLFNLKTSSPQVQILFNEPDSLLCRVNENSSDSRVTSIKLEGKITWPADILINSLTGKSTIQLKLRKKKKALWKEFGAIIEVENSSNEDGDEFWPTEITSINKQTHDSYLITLKDTKNVYNHINVGQHLLIKQEIKGEEVIRPYTPVPKLTYQKPTTGKPIWRSTSQEVNLLIKCYDLGKMSSWLCSQRRGSTVMISSPKGSFNTDMFTKTITEVYLFAAGTGITPMLSVVDWLLKSQSVLKIRLLYFNKTRKDIILEDKLDQLASEESRFSVEHILSEPSSEWIGRRGHVSLDLLQEVLPKHGDDIPRSDFVCICGPRPFTAMVEKWLKEHLGYTSENYYSFSGQ</sequence>
<evidence type="ECO:0000256" key="4">
    <source>
        <dbReference type="ARBA" id="ARBA00023002"/>
    </source>
</evidence>
<dbReference type="InterPro" id="IPR001433">
    <property type="entry name" value="OxRdtase_FAD/NAD-bd"/>
</dbReference>
<keyword evidence="2" id="KW-0349">Heme</keyword>
<dbReference type="Proteomes" id="UP000291343">
    <property type="component" value="Unassembled WGS sequence"/>
</dbReference>
<accession>A0A482X8S0</accession>
<dbReference type="InParanoid" id="A0A482X8S0"/>
<evidence type="ECO:0000256" key="1">
    <source>
        <dbReference type="ARBA" id="ARBA00006105"/>
    </source>
</evidence>
<dbReference type="FunFam" id="3.40.50.80:FF:000021">
    <property type="entry name" value="Cytochrome b5 reductase 4"/>
    <property type="match status" value="1"/>
</dbReference>
<dbReference type="AlphaFoldDB" id="A0A482X8S0"/>